<reference evidence="2" key="1">
    <citation type="submission" date="2021-02" db="EMBL/GenBank/DDBJ databases">
        <title>Phycicoccus sp. MQZ13P-5T, whole genome shotgun sequence.</title>
        <authorList>
            <person name="Tuo L."/>
        </authorList>
    </citation>
    <scope>NUCLEOTIDE SEQUENCE</scope>
    <source>
        <strain evidence="2">MQZ13P-5</strain>
    </source>
</reference>
<proteinExistence type="predicted"/>
<dbReference type="InterPro" id="IPR029063">
    <property type="entry name" value="SAM-dependent_MTases_sf"/>
</dbReference>
<name>A0ABS2CRA3_9MICO</name>
<evidence type="ECO:0000259" key="1">
    <source>
        <dbReference type="Pfam" id="PF18096"/>
    </source>
</evidence>
<keyword evidence="2" id="KW-0489">Methyltransferase</keyword>
<evidence type="ECO:0000313" key="2">
    <source>
        <dbReference type="EMBL" id="MBM6401968.1"/>
    </source>
</evidence>
<comment type="caution">
    <text evidence="2">The sequence shown here is derived from an EMBL/GenBank/DDBJ whole genome shotgun (WGS) entry which is preliminary data.</text>
</comment>
<dbReference type="GO" id="GO:0032259">
    <property type="term" value="P:methylation"/>
    <property type="evidence" value="ECO:0007669"/>
    <property type="project" value="UniProtKB-KW"/>
</dbReference>
<evidence type="ECO:0000313" key="3">
    <source>
        <dbReference type="Proteomes" id="UP001430172"/>
    </source>
</evidence>
<dbReference type="Pfam" id="PF18096">
    <property type="entry name" value="Thump_like"/>
    <property type="match status" value="1"/>
</dbReference>
<dbReference type="Gene3D" id="3.40.50.150">
    <property type="entry name" value="Vaccinia Virus protein VP39"/>
    <property type="match status" value="1"/>
</dbReference>
<dbReference type="SUPFAM" id="SSF53335">
    <property type="entry name" value="S-adenosyl-L-methionine-dependent methyltransferases"/>
    <property type="match status" value="1"/>
</dbReference>
<sequence>MDVGTVRALGSPDGKALLRSLPPYDEAAVFGLRDRLRREGHSADFVAAVLTQQRLRARAEAKFGEFAADLLYTADGLEQASRLEVAATHAGRFYNASLATVHDLGCGIGSDAVAMSALGVTVQGVDIDPVTAAVADTNLRPWPDSRAREGYAEEFEPPRDPLRARVGVWLDPARRVPGKTGRHGRIKRVFRLDEIRPTWDFVLQVATSVPATGAKLSPSMPHDAIPLGTEAQWTSYAGDVLECAVWWGPLAQQPGRSARILAPGRSPVEVDQTMAEPDPPVAEGSGSIGAWLYEPDRAVTQAGLLGAVTAATLGVEVDRGLGYVLSEAEVDIPFARRYAVRESMPFTVKTLRSWLVQHGVTGLTVKKRGVRLDEDELRRQLKIGRKAGDGAQATVILTRVAGQQTAIVVDPAPVDAPASS</sequence>
<dbReference type="RefSeq" id="WP_204132441.1">
    <property type="nucleotide sequence ID" value="NZ_JAFDVD010000020.1"/>
</dbReference>
<protein>
    <submittedName>
        <fullName evidence="2">Class I SAM-dependent methyltransferase</fullName>
    </submittedName>
</protein>
<accession>A0ABS2CRA3</accession>
<keyword evidence="3" id="KW-1185">Reference proteome</keyword>
<dbReference type="Proteomes" id="UP001430172">
    <property type="component" value="Unassembled WGS sequence"/>
</dbReference>
<organism evidence="2 3">
    <name type="scientific">Phycicoccus sonneratiae</name>
    <dbReference type="NCBI Taxonomy" id="2807628"/>
    <lineage>
        <taxon>Bacteria</taxon>
        <taxon>Bacillati</taxon>
        <taxon>Actinomycetota</taxon>
        <taxon>Actinomycetes</taxon>
        <taxon>Micrococcales</taxon>
        <taxon>Intrasporangiaceae</taxon>
        <taxon>Phycicoccus</taxon>
    </lineage>
</organism>
<gene>
    <name evidence="2" type="ORF">JQN70_16335</name>
</gene>
<dbReference type="GO" id="GO:0008168">
    <property type="term" value="F:methyltransferase activity"/>
    <property type="evidence" value="ECO:0007669"/>
    <property type="project" value="UniProtKB-KW"/>
</dbReference>
<dbReference type="InterPro" id="IPR041497">
    <property type="entry name" value="Thump-like"/>
</dbReference>
<keyword evidence="2" id="KW-0808">Transferase</keyword>
<feature type="domain" description="THUMP-like" evidence="1">
    <location>
        <begin position="335"/>
        <end position="411"/>
    </location>
</feature>
<dbReference type="EMBL" id="JAFDVD010000020">
    <property type="protein sequence ID" value="MBM6401968.1"/>
    <property type="molecule type" value="Genomic_DNA"/>
</dbReference>